<dbReference type="Pfam" id="PF03724">
    <property type="entry name" value="META"/>
    <property type="match status" value="1"/>
</dbReference>
<keyword evidence="1" id="KW-0732">Signal</keyword>
<gene>
    <name evidence="3" type="ORF">GORHZ_104_00160</name>
</gene>
<dbReference type="EMBL" id="BAHC01000104">
    <property type="protein sequence ID" value="GAB90487.1"/>
    <property type="molecule type" value="Genomic_DNA"/>
</dbReference>
<accession>K6WE70</accession>
<feature type="domain" description="DUF306" evidence="2">
    <location>
        <begin position="42"/>
        <end position="124"/>
    </location>
</feature>
<organism evidence="3 4">
    <name type="scientific">Gordonia rhizosphera NBRC 16068</name>
    <dbReference type="NCBI Taxonomy" id="1108045"/>
    <lineage>
        <taxon>Bacteria</taxon>
        <taxon>Bacillati</taxon>
        <taxon>Actinomycetota</taxon>
        <taxon>Actinomycetes</taxon>
        <taxon>Mycobacteriales</taxon>
        <taxon>Gordoniaceae</taxon>
        <taxon>Gordonia</taxon>
    </lineage>
</organism>
<evidence type="ECO:0000313" key="4">
    <source>
        <dbReference type="Proteomes" id="UP000008363"/>
    </source>
</evidence>
<evidence type="ECO:0000256" key="1">
    <source>
        <dbReference type="SAM" id="SignalP"/>
    </source>
</evidence>
<proteinExistence type="predicted"/>
<dbReference type="Gene3D" id="2.40.128.270">
    <property type="match status" value="1"/>
</dbReference>
<feature type="chain" id="PRO_5003895875" description="DUF306 domain-containing protein" evidence="1">
    <location>
        <begin position="23"/>
        <end position="151"/>
    </location>
</feature>
<feature type="signal peptide" evidence="1">
    <location>
        <begin position="1"/>
        <end position="22"/>
    </location>
</feature>
<keyword evidence="4" id="KW-1185">Reference proteome</keyword>
<evidence type="ECO:0000313" key="3">
    <source>
        <dbReference type="EMBL" id="GAB90487.1"/>
    </source>
</evidence>
<protein>
    <recommendedName>
        <fullName evidence="2">DUF306 domain-containing protein</fullName>
    </recommendedName>
</protein>
<dbReference type="Proteomes" id="UP000008363">
    <property type="component" value="Unassembled WGS sequence"/>
</dbReference>
<reference evidence="3 4" key="1">
    <citation type="submission" date="2012-08" db="EMBL/GenBank/DDBJ databases">
        <title>Whole genome shotgun sequence of Gordonia rhizosphera NBRC 16068.</title>
        <authorList>
            <person name="Takarada H."/>
            <person name="Isaki S."/>
            <person name="Hosoyama A."/>
            <person name="Tsuchikane K."/>
            <person name="Katsumata H."/>
            <person name="Baba S."/>
            <person name="Ohji S."/>
            <person name="Yamazaki S."/>
            <person name="Fujita N."/>
        </authorList>
    </citation>
    <scope>NUCLEOTIDE SEQUENCE [LARGE SCALE GENOMIC DNA]</scope>
    <source>
        <strain evidence="3 4">NBRC 16068</strain>
    </source>
</reference>
<sequence length="151" mass="15091">MAILGGLITLVVAGLGVGQATAQPVTAGTSASPAASDPFAAFVGKTYSSVSVVGTAIPGGGPMRVSFGTGHRIAMSTGCNLHVGTASMTGSVITGELVTGRMASTLMACPPPRDGADAWLVSFTSVPLRWWSVGPVLTLASPLHTVILVQQ</sequence>
<dbReference type="eggNOG" id="COG3187">
    <property type="taxonomic scope" value="Bacteria"/>
</dbReference>
<dbReference type="STRING" id="1108045.GORHZ_104_00160"/>
<comment type="caution">
    <text evidence="3">The sequence shown here is derived from an EMBL/GenBank/DDBJ whole genome shotgun (WGS) entry which is preliminary data.</text>
</comment>
<dbReference type="AlphaFoldDB" id="K6WE70"/>
<dbReference type="InterPro" id="IPR038670">
    <property type="entry name" value="HslJ-like_sf"/>
</dbReference>
<evidence type="ECO:0000259" key="2">
    <source>
        <dbReference type="Pfam" id="PF03724"/>
    </source>
</evidence>
<dbReference type="InterPro" id="IPR005184">
    <property type="entry name" value="DUF306_Meta_HslJ"/>
</dbReference>
<name>K6WE70_9ACTN</name>